<keyword evidence="2" id="KW-1185">Reference proteome</keyword>
<dbReference type="EMBL" id="AZST01000927">
    <property type="protein sequence ID" value="KEP46852.1"/>
    <property type="molecule type" value="Genomic_DNA"/>
</dbReference>
<dbReference type="Gene3D" id="3.30.420.10">
    <property type="entry name" value="Ribonuclease H-like superfamily/Ribonuclease H"/>
    <property type="match status" value="1"/>
</dbReference>
<gene>
    <name evidence="1" type="ORF">V565_178610</name>
</gene>
<feature type="non-terminal residue" evidence="1">
    <location>
        <position position="1"/>
    </location>
</feature>
<name>A0A074SA08_9AGAM</name>
<dbReference type="HOGENOM" id="CLU_005726_1_1_1"/>
<organism evidence="1 2">
    <name type="scientific">Rhizoctonia solani 123E</name>
    <dbReference type="NCBI Taxonomy" id="1423351"/>
    <lineage>
        <taxon>Eukaryota</taxon>
        <taxon>Fungi</taxon>
        <taxon>Dikarya</taxon>
        <taxon>Basidiomycota</taxon>
        <taxon>Agaricomycotina</taxon>
        <taxon>Agaricomycetes</taxon>
        <taxon>Cantharellales</taxon>
        <taxon>Ceratobasidiaceae</taxon>
        <taxon>Rhizoctonia</taxon>
    </lineage>
</organism>
<evidence type="ECO:0008006" key="3">
    <source>
        <dbReference type="Google" id="ProtNLM"/>
    </source>
</evidence>
<dbReference type="GO" id="GO:0003676">
    <property type="term" value="F:nucleic acid binding"/>
    <property type="evidence" value="ECO:0007669"/>
    <property type="project" value="InterPro"/>
</dbReference>
<dbReference type="PANTHER" id="PTHR35871">
    <property type="entry name" value="EXPRESSED PROTEIN"/>
    <property type="match status" value="1"/>
</dbReference>
<comment type="caution">
    <text evidence="1">The sequence shown here is derived from an EMBL/GenBank/DDBJ whole genome shotgun (WGS) entry which is preliminary data.</text>
</comment>
<sequence length="322" mass="36658">HLMSKGKYASANDIVAYLETLEVKQWFKLDEPPSLRTAQRWMKELGYRWSLDPKGQYADGHEREDVVCYRTHRYVLLWSRLEKRMCTYDSKTMQEFPPALLPGQKPVMVWFHDELIFYANDRRLTRWINCAEGAKPYAKGDGASIMVADFVGIDGWLTGPNGESTRVVMYPGTNRDGYMNNGRICTQLENAIKLAKAKYPHAEHVFIYDNATKHTKRRENALSVTKLTIGHSPNFSDIIGTNEKGEKIRQRMCDGVMPDGSPQCLYHPPDHPNEDLRGDFKGIAQILRERGIDPKGLKLTCTGERGCDRLVGGCCARRVLGD</sequence>
<dbReference type="Proteomes" id="UP000027456">
    <property type="component" value="Unassembled WGS sequence"/>
</dbReference>
<dbReference type="PANTHER" id="PTHR35871:SF1">
    <property type="entry name" value="CXC1-LIKE CYSTEINE CLUSTER ASSOCIATED WITH KDZ TRANSPOSASES DOMAIN-CONTAINING PROTEIN"/>
    <property type="match status" value="1"/>
</dbReference>
<dbReference type="AlphaFoldDB" id="A0A074SA08"/>
<dbReference type="OrthoDB" id="6511194at2759"/>
<proteinExistence type="predicted"/>
<accession>A0A074SA08</accession>
<protein>
    <recommendedName>
        <fullName evidence="3">DDE family endonuclease</fullName>
    </recommendedName>
</protein>
<reference evidence="1 2" key="1">
    <citation type="submission" date="2013-12" db="EMBL/GenBank/DDBJ databases">
        <authorList>
            <person name="Cubeta M."/>
            <person name="Pakala S."/>
            <person name="Fedorova N."/>
            <person name="Thomas E."/>
            <person name="Dean R."/>
            <person name="Jabaji S."/>
            <person name="Neate S."/>
            <person name="Toda T."/>
            <person name="Tavantzis S."/>
            <person name="Vilgalys R."/>
            <person name="Bharathan N."/>
            <person name="Pakala S."/>
            <person name="Losada L.S."/>
            <person name="Zafar N."/>
            <person name="Nierman W."/>
        </authorList>
    </citation>
    <scope>NUCLEOTIDE SEQUENCE [LARGE SCALE GENOMIC DNA]</scope>
    <source>
        <strain evidence="1 2">123E</strain>
    </source>
</reference>
<evidence type="ECO:0000313" key="1">
    <source>
        <dbReference type="EMBL" id="KEP46852.1"/>
    </source>
</evidence>
<dbReference type="InterPro" id="IPR036397">
    <property type="entry name" value="RNaseH_sf"/>
</dbReference>
<evidence type="ECO:0000313" key="2">
    <source>
        <dbReference type="Proteomes" id="UP000027456"/>
    </source>
</evidence>